<evidence type="ECO:0000256" key="2">
    <source>
        <dbReference type="ARBA" id="ARBA00009963"/>
    </source>
</evidence>
<keyword evidence="4" id="KW-0167">Capsid protein</keyword>
<evidence type="ECO:0000313" key="6">
    <source>
        <dbReference type="EMBL" id="UPW41573.1"/>
    </source>
</evidence>
<evidence type="ECO:0000256" key="5">
    <source>
        <dbReference type="ARBA" id="ARBA00022844"/>
    </source>
</evidence>
<proteinExistence type="inferred from homology"/>
<dbReference type="Gene3D" id="2.60.169.10">
    <property type="entry name" value="Microviridae F protein"/>
    <property type="match status" value="2"/>
</dbReference>
<reference evidence="6" key="1">
    <citation type="submission" date="2022-02" db="EMBL/GenBank/DDBJ databases">
        <title>Towards deciphering the DNA virus diversity associated with rodent species in the families Cricetidae and Heteromyidae.</title>
        <authorList>
            <person name="Lund M."/>
            <person name="Larsen B.B."/>
            <person name="Gryseels S."/>
            <person name="Kraberger S."/>
            <person name="Rowsey D.M."/>
            <person name="Steger L."/>
            <person name="Yule K.M."/>
            <person name="Upham N.S."/>
            <person name="Worobey M."/>
            <person name="Van Doorslaer K."/>
            <person name="Varsani A."/>
        </authorList>
    </citation>
    <scope>NUCLEOTIDE SEQUENCE</scope>
    <source>
        <strain evidence="6">NeonRodF8_53</strain>
    </source>
</reference>
<dbReference type="EMBL" id="OM869629">
    <property type="protein sequence ID" value="UPW41573.1"/>
    <property type="molecule type" value="Genomic_DNA"/>
</dbReference>
<accession>A0A976N238</accession>
<dbReference type="Pfam" id="PF02305">
    <property type="entry name" value="Phage_F"/>
    <property type="match status" value="1"/>
</dbReference>
<dbReference type="GO" id="GO:0039615">
    <property type="term" value="C:T=1 icosahedral viral capsid"/>
    <property type="evidence" value="ECO:0007669"/>
    <property type="project" value="UniProtKB-KW"/>
</dbReference>
<evidence type="ECO:0000256" key="4">
    <source>
        <dbReference type="ARBA" id="ARBA00022561"/>
    </source>
</evidence>
<comment type="subcellular location">
    <subcellularLocation>
        <location evidence="1">Virion</location>
    </subcellularLocation>
</comment>
<organism evidence="6">
    <name type="scientific">Peromfec virus RodF8_53</name>
    <dbReference type="NCBI Taxonomy" id="2929382"/>
    <lineage>
        <taxon>Viruses</taxon>
        <taxon>Monodnaviria</taxon>
        <taxon>Sangervirae</taxon>
        <taxon>Phixviricota</taxon>
        <taxon>Malgrandaviricetes</taxon>
        <taxon>Petitvirales</taxon>
        <taxon>Microviridae</taxon>
    </lineage>
</organism>
<dbReference type="InterPro" id="IPR016184">
    <property type="entry name" value="Capsid/spike_ssDNA_virus"/>
</dbReference>
<keyword evidence="5" id="KW-0946">Virion</keyword>
<protein>
    <submittedName>
        <fullName evidence="6">Major capsid protein</fullName>
    </submittedName>
</protein>
<dbReference type="InterPro" id="IPR003514">
    <property type="entry name" value="Microviridae_protein_F"/>
</dbReference>
<name>A0A976N238_9VIRU</name>
<dbReference type="GO" id="GO:0005198">
    <property type="term" value="F:structural molecule activity"/>
    <property type="evidence" value="ECO:0007669"/>
    <property type="project" value="InterPro"/>
</dbReference>
<dbReference type="InterPro" id="IPR037002">
    <property type="entry name" value="Microviridae_protein_F_sf"/>
</dbReference>
<sequence>MSNFSFSNVPVIKHSRSRFDLSHGVKTSANVGTLFPFELQEVYAGDTFKVKTSCVTRLASNFIKPVMDNLFLDVYYFFVPSRILYDKFKNIFGENTESAWANTKEYSVPAIPVLNDTTDGDDGVFSGSVADYLGLPVTPDDYPGASYEVSVLPFRAFAKIYDDWFRDQNNVPPMHIQTGEYKSSEYLNSGSWGPSNYTGFPPKVAKFHDYFTSCLPAPQKGPGVDLPIGVSAPVTGVVSLDNSGIVPFSVTIPDATGVGNVLGNLSATNGSNGKSDIGFVTGGSGVPIAGSNLSLNLGGTVSGTADLTSASAVSVNDLRFAFQYQKMLERDARGGSRYVEYLQSHFGVSAGDYRLQRSEFLGGNRSPISIHQVTQTTGANSDSSPLAEVGAFSLSNSKSRFTKSFVENGYVIGVACIRQFHTYQQGIDKLWSRFKRSDFFDPVFSHIGEQPVYKKQLYVGNSSDQSELNSVFGYNEAWAELRSTPSRVTAKMHSNVKGSYDVWHFADFYSNFPVLSQDFIEETSKYVDRTIGISSETDDQFILDFYINNIAYRPLPTYSVPSLVDHD</sequence>
<comment type="similarity">
    <text evidence="2">Belongs to the microviridae F protein family.</text>
</comment>
<keyword evidence="3" id="KW-1140">T=1 icosahedral capsid protein</keyword>
<evidence type="ECO:0000256" key="1">
    <source>
        <dbReference type="ARBA" id="ARBA00004328"/>
    </source>
</evidence>
<dbReference type="SUPFAM" id="SSF88645">
    <property type="entry name" value="ssDNA viruses"/>
    <property type="match status" value="1"/>
</dbReference>
<evidence type="ECO:0000256" key="3">
    <source>
        <dbReference type="ARBA" id="ARBA00022431"/>
    </source>
</evidence>